<sequence length="138" mass="16079">MWWIIGIAIIGFIIYSVNKDHKEHVQTHVSSFGGMQGKYSILIDYLKSGGLQVQKVSKDSVILSSNSMNWALDYVGNNLEVRMKGYMPLLGNINKKWIFQNGYPQEKMVEEIENYLTWQMNQFQKAMENNPYEHLNNK</sequence>
<gene>
    <name evidence="1" type="ORF">HMPREF9449_00232</name>
</gene>
<organism evidence="1 2">
    <name type="scientific">Odoribacter laneus YIT 12061</name>
    <dbReference type="NCBI Taxonomy" id="742817"/>
    <lineage>
        <taxon>Bacteria</taxon>
        <taxon>Pseudomonadati</taxon>
        <taxon>Bacteroidota</taxon>
        <taxon>Bacteroidia</taxon>
        <taxon>Bacteroidales</taxon>
        <taxon>Odoribacteraceae</taxon>
        <taxon>Odoribacter</taxon>
    </lineage>
</organism>
<dbReference type="HOGENOM" id="CLU_1912885_0_0_10"/>
<dbReference type="STRING" id="742817.HMPREF9449_00232"/>
<dbReference type="RefSeq" id="WP_009135386.1">
    <property type="nucleotide sequence ID" value="NZ_JH594596.1"/>
</dbReference>
<accession>H1DD96</accession>
<protein>
    <submittedName>
        <fullName evidence="1">Uncharacterized protein</fullName>
    </submittedName>
</protein>
<dbReference type="PATRIC" id="fig|742817.3.peg.239"/>
<dbReference type="AlphaFoldDB" id="H1DD96"/>
<dbReference type="EMBL" id="ADMC01000002">
    <property type="protein sequence ID" value="EHP50905.1"/>
    <property type="molecule type" value="Genomic_DNA"/>
</dbReference>
<keyword evidence="2" id="KW-1185">Reference proteome</keyword>
<comment type="caution">
    <text evidence="1">The sequence shown here is derived from an EMBL/GenBank/DDBJ whole genome shotgun (WGS) entry which is preliminary data.</text>
</comment>
<reference evidence="1 2" key="1">
    <citation type="submission" date="2012-01" db="EMBL/GenBank/DDBJ databases">
        <title>The Genome Sequence of Odoribacter laneus YIT 12061.</title>
        <authorList>
            <consortium name="The Broad Institute Genome Sequencing Platform"/>
            <person name="Earl A."/>
            <person name="Ward D."/>
            <person name="Feldgarden M."/>
            <person name="Gevers D."/>
            <person name="Morotomi M."/>
            <person name="Young S.K."/>
            <person name="Zeng Q."/>
            <person name="Gargeya S."/>
            <person name="Fitzgerald M."/>
            <person name="Haas B."/>
            <person name="Abouelleil A."/>
            <person name="Alvarado L."/>
            <person name="Arachchi H.M."/>
            <person name="Berlin A."/>
            <person name="Chapman S.B."/>
            <person name="Gearin G."/>
            <person name="Goldberg J."/>
            <person name="Griggs A."/>
            <person name="Gujja S."/>
            <person name="Hansen M."/>
            <person name="Heiman D."/>
            <person name="Howarth C."/>
            <person name="Larimer J."/>
            <person name="Lui A."/>
            <person name="MacDonald P.J.P."/>
            <person name="McCowen C."/>
            <person name="Montmayeur A."/>
            <person name="Murphy C."/>
            <person name="Neiman D."/>
            <person name="Pearson M."/>
            <person name="Priest M."/>
            <person name="Roberts A."/>
            <person name="Saif S."/>
            <person name="Shea T."/>
            <person name="Sisk P."/>
            <person name="Stolte C."/>
            <person name="Sykes S."/>
            <person name="Wortman J."/>
            <person name="Nusbaum C."/>
            <person name="Birren B."/>
        </authorList>
    </citation>
    <scope>NUCLEOTIDE SEQUENCE [LARGE SCALE GENOMIC DNA]</scope>
    <source>
        <strain evidence="1 2">YIT 12061</strain>
    </source>
</reference>
<name>H1DD96_9BACT</name>
<evidence type="ECO:0000313" key="1">
    <source>
        <dbReference type="EMBL" id="EHP50905.1"/>
    </source>
</evidence>
<evidence type="ECO:0000313" key="2">
    <source>
        <dbReference type="Proteomes" id="UP000004892"/>
    </source>
</evidence>
<proteinExistence type="predicted"/>
<dbReference type="Proteomes" id="UP000004892">
    <property type="component" value="Unassembled WGS sequence"/>
</dbReference>
<dbReference type="GeneID" id="98067893"/>